<comment type="caution">
    <text evidence="1">The sequence shown here is derived from an EMBL/GenBank/DDBJ whole genome shotgun (WGS) entry which is preliminary data.</text>
</comment>
<name>A0A1R3GJL6_9ROSI</name>
<dbReference type="Proteomes" id="UP000187203">
    <property type="component" value="Unassembled WGS sequence"/>
</dbReference>
<evidence type="ECO:0000313" key="2">
    <source>
        <dbReference type="Proteomes" id="UP000187203"/>
    </source>
</evidence>
<keyword evidence="2" id="KW-1185">Reference proteome</keyword>
<organism evidence="1 2">
    <name type="scientific">Corchorus olitorius</name>
    <dbReference type="NCBI Taxonomy" id="93759"/>
    <lineage>
        <taxon>Eukaryota</taxon>
        <taxon>Viridiplantae</taxon>
        <taxon>Streptophyta</taxon>
        <taxon>Embryophyta</taxon>
        <taxon>Tracheophyta</taxon>
        <taxon>Spermatophyta</taxon>
        <taxon>Magnoliopsida</taxon>
        <taxon>eudicotyledons</taxon>
        <taxon>Gunneridae</taxon>
        <taxon>Pentapetalae</taxon>
        <taxon>rosids</taxon>
        <taxon>malvids</taxon>
        <taxon>Malvales</taxon>
        <taxon>Malvaceae</taxon>
        <taxon>Grewioideae</taxon>
        <taxon>Apeibeae</taxon>
        <taxon>Corchorus</taxon>
    </lineage>
</organism>
<dbReference type="EMBL" id="AWUE01022437">
    <property type="protein sequence ID" value="OMO58294.1"/>
    <property type="molecule type" value="Genomic_DNA"/>
</dbReference>
<protein>
    <submittedName>
        <fullName evidence="1">Uncharacterized protein</fullName>
    </submittedName>
</protein>
<reference evidence="2" key="1">
    <citation type="submission" date="2013-09" db="EMBL/GenBank/DDBJ databases">
        <title>Corchorus olitorius genome sequencing.</title>
        <authorList>
            <person name="Alam M."/>
            <person name="Haque M.S."/>
            <person name="Islam M.S."/>
            <person name="Emdad E.M."/>
            <person name="Islam M.M."/>
            <person name="Ahmed B."/>
            <person name="Halim A."/>
            <person name="Hossen Q.M.M."/>
            <person name="Hossain M.Z."/>
            <person name="Ahmed R."/>
            <person name="Khan M.M."/>
            <person name="Islam R."/>
            <person name="Rashid M.M."/>
            <person name="Khan S.A."/>
            <person name="Rahman M.S."/>
            <person name="Alam M."/>
            <person name="Yahiya A.S."/>
            <person name="Khan M.S."/>
            <person name="Azam M.S."/>
            <person name="Haque T."/>
            <person name="Lashkar M.Z.H."/>
            <person name="Akhand A.I."/>
            <person name="Morshed G."/>
            <person name="Roy S."/>
            <person name="Uddin K.S."/>
            <person name="Rabeya T."/>
            <person name="Hossain A.S."/>
            <person name="Chowdhury A."/>
            <person name="Snigdha A.R."/>
            <person name="Mortoza M.S."/>
            <person name="Matin S.A."/>
            <person name="Hoque S.M.E."/>
            <person name="Islam M.K."/>
            <person name="Roy D.K."/>
            <person name="Haider R."/>
            <person name="Moosa M.M."/>
            <person name="Elias S.M."/>
            <person name="Hasan A.M."/>
            <person name="Jahan S."/>
            <person name="Shafiuddin M."/>
            <person name="Mahmood N."/>
            <person name="Shommy N.S."/>
        </authorList>
    </citation>
    <scope>NUCLEOTIDE SEQUENCE [LARGE SCALE GENOMIC DNA]</scope>
    <source>
        <strain evidence="2">cv. O-4</strain>
    </source>
</reference>
<dbReference type="AlphaFoldDB" id="A0A1R3GJL6"/>
<dbReference type="OrthoDB" id="10268490at2759"/>
<gene>
    <name evidence="1" type="ORF">COLO4_34755</name>
</gene>
<accession>A0A1R3GJL6</accession>
<proteinExistence type="predicted"/>
<sequence>MEGGTKERSWINVKSMDGFDQIKRHAVKLSKYGTNT</sequence>
<evidence type="ECO:0000313" key="1">
    <source>
        <dbReference type="EMBL" id="OMO58294.1"/>
    </source>
</evidence>